<proteinExistence type="predicted"/>
<sequence>MHETFRRLFEAAKQVRPAISSVADLARALNQSEQTINNWAYRGNGVSKQGRLIAQRELGINATWIDDGQGQMVAGSDPGNANVRPADMGLRRIPLISSVQAGQMTEAINPFPPGAAFEYLLTDLKMSEQAFALEIEGRSMEPEFKEGDRIIIDPAVRPQPGDFVVAKNGCEEATFKKYRPRGIGQDGREVFELVPLNVDYPTINSANEPTRIIGVMLEHRRYRRR</sequence>
<dbReference type="Pfam" id="PF00717">
    <property type="entry name" value="Peptidase_S24"/>
    <property type="match status" value="1"/>
</dbReference>
<dbReference type="SUPFAM" id="SSF51306">
    <property type="entry name" value="LexA/Signal peptidase"/>
    <property type="match status" value="1"/>
</dbReference>
<dbReference type="InterPro" id="IPR036286">
    <property type="entry name" value="LexA/Signal_pep-like_sf"/>
</dbReference>
<dbReference type="InterPro" id="IPR039418">
    <property type="entry name" value="LexA-like"/>
</dbReference>
<dbReference type="KEGG" id="pspu:NA29_13770"/>
<dbReference type="PANTHER" id="PTHR33516">
    <property type="entry name" value="LEXA REPRESSOR"/>
    <property type="match status" value="1"/>
</dbReference>
<accession>A0A239SHA7</accession>
<feature type="domain" description="Peptidase S24/S26A/S26B/S26C" evidence="1">
    <location>
        <begin position="94"/>
        <end position="216"/>
    </location>
</feature>
<dbReference type="STRING" id="93222.NA29_13770"/>
<dbReference type="AlphaFoldDB" id="A0A239SHA7"/>
<reference evidence="2 3" key="1">
    <citation type="submission" date="2017-06" db="EMBL/GenBank/DDBJ databases">
        <authorList>
            <consortium name="Pathogen Informatics"/>
        </authorList>
    </citation>
    <scope>NUCLEOTIDE SEQUENCE [LARGE SCALE GENOMIC DNA]</scope>
    <source>
        <strain evidence="2 3">NCTC13161</strain>
    </source>
</reference>
<keyword evidence="3" id="KW-1185">Reference proteome</keyword>
<dbReference type="InterPro" id="IPR015927">
    <property type="entry name" value="Peptidase_S24_S26A/B/C"/>
</dbReference>
<evidence type="ECO:0000313" key="2">
    <source>
        <dbReference type="EMBL" id="SNU84268.1"/>
    </source>
</evidence>
<dbReference type="Proteomes" id="UP000215126">
    <property type="component" value="Chromosome 1"/>
</dbReference>
<protein>
    <submittedName>
        <fullName evidence="2">Uncharacterized HTH-type transcriptional regulator CBU_1416</fullName>
    </submittedName>
</protein>
<evidence type="ECO:0000259" key="1">
    <source>
        <dbReference type="Pfam" id="PF00717"/>
    </source>
</evidence>
<dbReference type="Gene3D" id="2.10.109.10">
    <property type="entry name" value="Umud Fragment, subunit A"/>
    <property type="match status" value="1"/>
</dbReference>
<dbReference type="OrthoDB" id="9021722at2"/>
<dbReference type="EMBL" id="LT906435">
    <property type="protein sequence ID" value="SNU84268.1"/>
    <property type="molecule type" value="Genomic_DNA"/>
</dbReference>
<gene>
    <name evidence="2" type="ORF">SAMEA4530655_01902</name>
</gene>
<dbReference type="CDD" id="cd06529">
    <property type="entry name" value="S24_LexA-like"/>
    <property type="match status" value="1"/>
</dbReference>
<evidence type="ECO:0000313" key="3">
    <source>
        <dbReference type="Proteomes" id="UP000215126"/>
    </source>
</evidence>
<dbReference type="PANTHER" id="PTHR33516:SF2">
    <property type="entry name" value="LEXA REPRESSOR-RELATED"/>
    <property type="match status" value="1"/>
</dbReference>
<name>A0A239SHA7_9BURK</name>
<organism evidence="2 3">
    <name type="scientific">Pandoraea sputorum</name>
    <dbReference type="NCBI Taxonomy" id="93222"/>
    <lineage>
        <taxon>Bacteria</taxon>
        <taxon>Pseudomonadati</taxon>
        <taxon>Pseudomonadota</taxon>
        <taxon>Betaproteobacteria</taxon>
        <taxon>Burkholderiales</taxon>
        <taxon>Burkholderiaceae</taxon>
        <taxon>Pandoraea</taxon>
    </lineage>
</organism>
<dbReference type="InterPro" id="IPR050077">
    <property type="entry name" value="LexA_repressor"/>
</dbReference>